<keyword evidence="2" id="KW-1185">Reference proteome</keyword>
<organism evidence="1 2">
    <name type="scientific">Pseudidiomarina maritima</name>
    <dbReference type="NCBI Taxonomy" id="519453"/>
    <lineage>
        <taxon>Bacteria</taxon>
        <taxon>Pseudomonadati</taxon>
        <taxon>Pseudomonadota</taxon>
        <taxon>Gammaproteobacteria</taxon>
        <taxon>Alteromonadales</taxon>
        <taxon>Idiomarinaceae</taxon>
        <taxon>Pseudidiomarina</taxon>
    </lineage>
</organism>
<gene>
    <name evidence="1" type="ORF">DET45_104181</name>
</gene>
<dbReference type="SUPFAM" id="SSF46785">
    <property type="entry name" value="Winged helix' DNA-binding domain"/>
    <property type="match status" value="1"/>
</dbReference>
<accession>A0A317QAL2</accession>
<evidence type="ECO:0000313" key="1">
    <source>
        <dbReference type="EMBL" id="PWW14242.1"/>
    </source>
</evidence>
<dbReference type="AlphaFoldDB" id="A0A317QAL2"/>
<dbReference type="EMBL" id="QGTT01000004">
    <property type="protein sequence ID" value="PWW14242.1"/>
    <property type="molecule type" value="Genomic_DNA"/>
</dbReference>
<dbReference type="Proteomes" id="UP000246964">
    <property type="component" value="Unassembled WGS sequence"/>
</dbReference>
<dbReference type="OrthoDB" id="8449527at2"/>
<name>A0A317QAL2_9GAMM</name>
<proteinExistence type="predicted"/>
<protein>
    <submittedName>
        <fullName evidence="1">Putative transcriptional regulator</fullName>
    </submittedName>
</protein>
<sequence length="115" mass="12953">MSILHIGVKPQEEIRARLIAIAKGEIKPSENEPKVWFPSIRSLAEVLSDHNRELLKMIAENKPQSLKELSELSGRAPSNLSRSLKTMSNFGLVKMEKCQKSVRPIAVATEFHIHI</sequence>
<comment type="caution">
    <text evidence="1">The sequence shown here is derived from an EMBL/GenBank/DDBJ whole genome shotgun (WGS) entry which is preliminary data.</text>
</comment>
<dbReference type="InterPro" id="IPR036390">
    <property type="entry name" value="WH_DNA-bd_sf"/>
</dbReference>
<dbReference type="InterPro" id="IPR036388">
    <property type="entry name" value="WH-like_DNA-bd_sf"/>
</dbReference>
<reference evidence="1 2" key="1">
    <citation type="submission" date="2018-05" db="EMBL/GenBank/DDBJ databases">
        <title>Freshwater and sediment microbial communities from various areas in North America, analyzing microbe dynamics in response to fracking.</title>
        <authorList>
            <person name="Lamendella R."/>
        </authorList>
    </citation>
    <scope>NUCLEOTIDE SEQUENCE [LARGE SCALE GENOMIC DNA]</scope>
    <source>
        <strain evidence="1 2">125B1</strain>
    </source>
</reference>
<dbReference type="Pfam" id="PF25212">
    <property type="entry name" value="HVO_A0114"/>
    <property type="match status" value="1"/>
</dbReference>
<dbReference type="Gene3D" id="1.10.10.10">
    <property type="entry name" value="Winged helix-like DNA-binding domain superfamily/Winged helix DNA-binding domain"/>
    <property type="match status" value="1"/>
</dbReference>
<dbReference type="RefSeq" id="WP_110075612.1">
    <property type="nucleotide sequence ID" value="NZ_QGTT01000004.1"/>
</dbReference>
<evidence type="ECO:0000313" key="2">
    <source>
        <dbReference type="Proteomes" id="UP000246964"/>
    </source>
</evidence>